<evidence type="ECO:0000256" key="6">
    <source>
        <dbReference type="SAM" id="Phobius"/>
    </source>
</evidence>
<gene>
    <name evidence="7" type="ORF">NB037_10155</name>
</gene>
<sequence>MTSATVPTIVAVLVLALVTTAIVAALRLERPGAQAVAIARAALQLGLLSLVLHGIIEDGRLVAAFLVLMLVAATWTVRGRAGLDRSGLRTFVVLLAAAGVPLAVVAVTGAVGAEPRYLLATGGIVIGGAMTAASLMGRQLRAGLAAGTEEVEGWLALGATPRRASLRLVRAAASTALMPATDQTRTTGLVTLPGAFVGAVFAGASPLVAAQFQFVVLAAALTAGAVVAATTALLFGAPRRHPSTR</sequence>
<name>A0A9X2ITA4_9MICO</name>
<dbReference type="InterPro" id="IPR005226">
    <property type="entry name" value="UPF0014_fam"/>
</dbReference>
<organism evidence="7 8">
    <name type="scientific">Rathayibacter rubneri</name>
    <dbReference type="NCBI Taxonomy" id="2950106"/>
    <lineage>
        <taxon>Bacteria</taxon>
        <taxon>Bacillati</taxon>
        <taxon>Actinomycetota</taxon>
        <taxon>Actinomycetes</taxon>
        <taxon>Micrococcales</taxon>
        <taxon>Microbacteriaceae</taxon>
        <taxon>Rathayibacter</taxon>
    </lineage>
</organism>
<protein>
    <submittedName>
        <fullName evidence="7">ABC transporter permease</fullName>
    </submittedName>
</protein>
<keyword evidence="8" id="KW-1185">Reference proteome</keyword>
<dbReference type="PANTHER" id="PTHR30028">
    <property type="entry name" value="UPF0014 INNER MEMBRANE PROTEIN YBBM-RELATED"/>
    <property type="match status" value="1"/>
</dbReference>
<evidence type="ECO:0000256" key="3">
    <source>
        <dbReference type="ARBA" id="ARBA00022692"/>
    </source>
</evidence>
<feature type="transmembrane region" description="Helical" evidence="6">
    <location>
        <begin position="6"/>
        <end position="26"/>
    </location>
</feature>
<comment type="similarity">
    <text evidence="2">Belongs to the UPF0014 family.</text>
</comment>
<evidence type="ECO:0000313" key="7">
    <source>
        <dbReference type="EMBL" id="MCM6762777.1"/>
    </source>
</evidence>
<dbReference type="PANTHER" id="PTHR30028:SF0">
    <property type="entry name" value="PROTEIN ALUMINUM SENSITIVE 3"/>
    <property type="match status" value="1"/>
</dbReference>
<dbReference type="AlphaFoldDB" id="A0A9X2ITA4"/>
<accession>A0A9X2ITA4</accession>
<proteinExistence type="inferred from homology"/>
<evidence type="ECO:0000256" key="2">
    <source>
        <dbReference type="ARBA" id="ARBA00005268"/>
    </source>
</evidence>
<dbReference type="Proteomes" id="UP001155240">
    <property type="component" value="Unassembled WGS sequence"/>
</dbReference>
<dbReference type="GO" id="GO:0005886">
    <property type="term" value="C:plasma membrane"/>
    <property type="evidence" value="ECO:0007669"/>
    <property type="project" value="TreeGrafter"/>
</dbReference>
<keyword evidence="4 6" id="KW-1133">Transmembrane helix</keyword>
<evidence type="ECO:0000256" key="4">
    <source>
        <dbReference type="ARBA" id="ARBA00022989"/>
    </source>
</evidence>
<reference evidence="7" key="1">
    <citation type="submission" date="2022-06" db="EMBL/GenBank/DDBJ databases">
        <title>Whole genome shotgun sequencing (WGS) of Rathayibacter sp. ZW T2_19, isolated from stored onions (Allium cepa).</title>
        <authorList>
            <person name="Stoll D.A."/>
            <person name="Huch M."/>
        </authorList>
    </citation>
    <scope>NUCLEOTIDE SEQUENCE</scope>
    <source>
        <strain evidence="7">ZW T2_19</strain>
    </source>
</reference>
<keyword evidence="5 6" id="KW-0472">Membrane</keyword>
<comment type="caution">
    <text evidence="7">The sequence shown here is derived from an EMBL/GenBank/DDBJ whole genome shotgun (WGS) entry which is preliminary data.</text>
</comment>
<evidence type="ECO:0000256" key="1">
    <source>
        <dbReference type="ARBA" id="ARBA00004141"/>
    </source>
</evidence>
<feature type="transmembrane region" description="Helical" evidence="6">
    <location>
        <begin position="188"/>
        <end position="208"/>
    </location>
</feature>
<evidence type="ECO:0000256" key="5">
    <source>
        <dbReference type="ARBA" id="ARBA00023136"/>
    </source>
</evidence>
<evidence type="ECO:0000313" key="8">
    <source>
        <dbReference type="Proteomes" id="UP001155240"/>
    </source>
</evidence>
<keyword evidence="3 6" id="KW-0812">Transmembrane</keyword>
<feature type="transmembrane region" description="Helical" evidence="6">
    <location>
        <begin position="62"/>
        <end position="79"/>
    </location>
</feature>
<feature type="transmembrane region" description="Helical" evidence="6">
    <location>
        <begin position="117"/>
        <end position="136"/>
    </location>
</feature>
<comment type="subcellular location">
    <subcellularLocation>
        <location evidence="1">Membrane</location>
        <topology evidence="1">Multi-pass membrane protein</topology>
    </subcellularLocation>
</comment>
<dbReference type="RefSeq" id="WP_251945537.1">
    <property type="nucleotide sequence ID" value="NZ_JAMRYM010000037.1"/>
</dbReference>
<dbReference type="Pfam" id="PF03649">
    <property type="entry name" value="UPF0014"/>
    <property type="match status" value="1"/>
</dbReference>
<feature type="transmembrane region" description="Helical" evidence="6">
    <location>
        <begin position="214"/>
        <end position="235"/>
    </location>
</feature>
<feature type="transmembrane region" description="Helical" evidence="6">
    <location>
        <begin position="38"/>
        <end position="56"/>
    </location>
</feature>
<dbReference type="EMBL" id="JAMRYM010000037">
    <property type="protein sequence ID" value="MCM6762777.1"/>
    <property type="molecule type" value="Genomic_DNA"/>
</dbReference>
<feature type="transmembrane region" description="Helical" evidence="6">
    <location>
        <begin position="91"/>
        <end position="111"/>
    </location>
</feature>